<name>A0A1F4T5I6_UNCSA</name>
<comment type="caution">
    <text evidence="3">The sequence shown here is derived from an EMBL/GenBank/DDBJ whole genome shotgun (WGS) entry which is preliminary data.</text>
</comment>
<dbReference type="PANTHER" id="PTHR43308">
    <property type="entry name" value="OUTER MEMBRANE PROTEIN ALPHA-RELATED"/>
    <property type="match status" value="1"/>
</dbReference>
<protein>
    <recommendedName>
        <fullName evidence="2">SLH domain-containing protein</fullName>
    </recommendedName>
</protein>
<accession>A0A1F4T5I6</accession>
<feature type="signal peptide" evidence="1">
    <location>
        <begin position="1"/>
        <end position="23"/>
    </location>
</feature>
<reference evidence="3 4" key="1">
    <citation type="journal article" date="2016" name="Nat. Commun.">
        <title>Thousands of microbial genomes shed light on interconnected biogeochemical processes in an aquifer system.</title>
        <authorList>
            <person name="Anantharaman K."/>
            <person name="Brown C.T."/>
            <person name="Hug L.A."/>
            <person name="Sharon I."/>
            <person name="Castelle C.J."/>
            <person name="Probst A.J."/>
            <person name="Thomas B.C."/>
            <person name="Singh A."/>
            <person name="Wilkins M.J."/>
            <person name="Karaoz U."/>
            <person name="Brodie E.L."/>
            <person name="Williams K.H."/>
            <person name="Hubbard S.S."/>
            <person name="Banfield J.F."/>
        </authorList>
    </citation>
    <scope>NUCLEOTIDE SEQUENCE [LARGE SCALE GENOMIC DNA]</scope>
</reference>
<evidence type="ECO:0000313" key="3">
    <source>
        <dbReference type="EMBL" id="OGC28022.1"/>
    </source>
</evidence>
<evidence type="ECO:0000259" key="2">
    <source>
        <dbReference type="PROSITE" id="PS51272"/>
    </source>
</evidence>
<feature type="domain" description="SLH" evidence="2">
    <location>
        <begin position="30"/>
        <end position="94"/>
    </location>
</feature>
<gene>
    <name evidence="3" type="ORF">A3K49_03370</name>
</gene>
<organism evidence="3 4">
    <name type="scientific">candidate division WOR-1 bacterium RIFOXYC12_FULL_54_18</name>
    <dbReference type="NCBI Taxonomy" id="1802584"/>
    <lineage>
        <taxon>Bacteria</taxon>
        <taxon>Bacillati</taxon>
        <taxon>Saganbacteria</taxon>
    </lineage>
</organism>
<dbReference type="PANTHER" id="PTHR43308:SF5">
    <property type="entry name" value="S-LAYER PROTEIN _ PEPTIDOGLYCAN ENDO-BETA-N-ACETYLGLUCOSAMINIDASE"/>
    <property type="match status" value="1"/>
</dbReference>
<dbReference type="InterPro" id="IPR051465">
    <property type="entry name" value="Cell_Envelope_Struct_Comp"/>
</dbReference>
<evidence type="ECO:0000256" key="1">
    <source>
        <dbReference type="SAM" id="SignalP"/>
    </source>
</evidence>
<feature type="chain" id="PRO_5009514510" description="SLH domain-containing protein" evidence="1">
    <location>
        <begin position="24"/>
        <end position="473"/>
    </location>
</feature>
<keyword evidence="1" id="KW-0732">Signal</keyword>
<sequence length="473" mass="51852">MPNKPSANYFCVLFIFLSLTVSAGAQTSIESVAFKDLKPKDRGYDYVMKMVSDFQAISGYPDGTFRGKKTVTRGEFVKVAAGALDYIEKKYGFSLSDGEMEEVAFKDLPPKHWAYPFAAKLISRYKLFSGYPDGTFKPGKAINRFEMALVLSKTLRLVYDRCELTLPSTTREVAIKDVKKNHWAMKDIQLLLHTKIMYVGLANKLAYFKGNVGVSRLDLAISGAKTITLADSAMASVSPEVLAKLRYGVKEALPPDSRDLIARSVALPARPQTSLTSGWGGVYEKGSGTNNWRGAFVSGTLADSFKMIGLSGHYELTGKYGYNQMVYLVPSGGTGVVASVNNENRLELEVNTTYPIVDFLGIKGKLLLGGKYFNLVNDSAPANFTGLNAGIVTSAKIWGRDLLFKAFYSLPLARGAVSPSVLGQPVQLFDYEASINASLLGWPMLLGLTGETMILSGGDNRYYNMIFARYFIM</sequence>
<evidence type="ECO:0000313" key="4">
    <source>
        <dbReference type="Proteomes" id="UP000178602"/>
    </source>
</evidence>
<dbReference type="Pfam" id="PF00395">
    <property type="entry name" value="SLH"/>
    <property type="match status" value="2"/>
</dbReference>
<dbReference type="EMBL" id="MEUG01000001">
    <property type="protein sequence ID" value="OGC28022.1"/>
    <property type="molecule type" value="Genomic_DNA"/>
</dbReference>
<dbReference type="AlphaFoldDB" id="A0A1F4T5I6"/>
<proteinExistence type="predicted"/>
<dbReference type="InterPro" id="IPR001119">
    <property type="entry name" value="SLH_dom"/>
</dbReference>
<feature type="domain" description="SLH" evidence="2">
    <location>
        <begin position="101"/>
        <end position="165"/>
    </location>
</feature>
<dbReference type="PROSITE" id="PS51272">
    <property type="entry name" value="SLH"/>
    <property type="match status" value="2"/>
</dbReference>
<dbReference type="Proteomes" id="UP000178602">
    <property type="component" value="Unassembled WGS sequence"/>
</dbReference>